<name>A0A6G7CH75_9VIBR</name>
<organism evidence="5 6">
    <name type="scientific">Vibrio ziniensis</name>
    <dbReference type="NCBI Taxonomy" id="2711221"/>
    <lineage>
        <taxon>Bacteria</taxon>
        <taxon>Pseudomonadati</taxon>
        <taxon>Pseudomonadota</taxon>
        <taxon>Gammaproteobacteria</taxon>
        <taxon>Vibrionales</taxon>
        <taxon>Vibrionaceae</taxon>
        <taxon>Vibrio</taxon>
    </lineage>
</organism>
<dbReference type="AlphaFoldDB" id="A0A6G7CH75"/>
<evidence type="ECO:0000313" key="5">
    <source>
        <dbReference type="EMBL" id="QIH41423.1"/>
    </source>
</evidence>
<evidence type="ECO:0000256" key="1">
    <source>
        <dbReference type="ARBA" id="ARBA00023015"/>
    </source>
</evidence>
<dbReference type="RefSeq" id="WP_165311012.1">
    <property type="nucleotide sequence ID" value="NZ_CP049331.1"/>
</dbReference>
<dbReference type="Pfam" id="PF01381">
    <property type="entry name" value="HTH_3"/>
    <property type="match status" value="1"/>
</dbReference>
<dbReference type="CDD" id="cd06529">
    <property type="entry name" value="S24_LexA-like"/>
    <property type="match status" value="1"/>
</dbReference>
<dbReference type="SMART" id="SM00530">
    <property type="entry name" value="HTH_XRE"/>
    <property type="match status" value="1"/>
</dbReference>
<dbReference type="PANTHER" id="PTHR40661">
    <property type="match status" value="1"/>
</dbReference>
<keyword evidence="3" id="KW-0804">Transcription</keyword>
<evidence type="ECO:0000313" key="6">
    <source>
        <dbReference type="Proteomes" id="UP000503003"/>
    </source>
</evidence>
<dbReference type="SUPFAM" id="SSF51306">
    <property type="entry name" value="LexA/Signal peptidase"/>
    <property type="match status" value="1"/>
</dbReference>
<dbReference type="InterPro" id="IPR015927">
    <property type="entry name" value="Peptidase_S24_S26A/B/C"/>
</dbReference>
<dbReference type="GO" id="GO:0003677">
    <property type="term" value="F:DNA binding"/>
    <property type="evidence" value="ECO:0007669"/>
    <property type="project" value="UniProtKB-KW"/>
</dbReference>
<dbReference type="InterPro" id="IPR039418">
    <property type="entry name" value="LexA-like"/>
</dbReference>
<keyword evidence="1" id="KW-0805">Transcription regulation</keyword>
<accession>A0A6G7CH75</accession>
<dbReference type="Pfam" id="PF00717">
    <property type="entry name" value="Peptidase_S24"/>
    <property type="match status" value="1"/>
</dbReference>
<sequence length="260" mass="29262">MTELIVHARGFIIEPMVHSENVRSNFSLRLAQACNQAGIEEHGRGVILARKLDVTPKAVSKWLNAESMPRQNKMAELADYLGVSLYWLQYGREEQVPKGNAEILGNMQTWDSQTPLGEDEVAVPFLSEIKLSAGNGFVNNLEQDNGFRLRFARSTLRRYNVAPENAVCVAVHGNSMEPVLPDGSTVGIDCGNKALVEGKIFAINHNEELFIKKLYRLPGGGIRIYSFNEAEYPPREYTDQQMQEQKITIVGRVFWYSVML</sequence>
<reference evidence="5 6" key="1">
    <citation type="submission" date="2020-02" db="EMBL/GenBank/DDBJ databases">
        <title>A complete genome of a marine bacterium Vibrio sp. ZWAL4003 isolated from the mangrove sediment with the ability to degrade polysaccharides.</title>
        <authorList>
            <person name="Wu J."/>
            <person name="Qu W."/>
            <person name="Zeng R."/>
        </authorList>
    </citation>
    <scope>NUCLEOTIDE SEQUENCE [LARGE SCALE GENOMIC DNA]</scope>
    <source>
        <strain evidence="5 6">ZWAL4003</strain>
    </source>
</reference>
<keyword evidence="2" id="KW-0238">DNA-binding</keyword>
<dbReference type="InterPro" id="IPR036286">
    <property type="entry name" value="LexA/Signal_pep-like_sf"/>
</dbReference>
<protein>
    <submittedName>
        <fullName evidence="5">Helix-turn-helix domain-containing protein</fullName>
    </submittedName>
</protein>
<keyword evidence="6" id="KW-1185">Reference proteome</keyword>
<gene>
    <name evidence="5" type="ORF">G5S32_05175</name>
</gene>
<evidence type="ECO:0000259" key="4">
    <source>
        <dbReference type="PROSITE" id="PS50943"/>
    </source>
</evidence>
<dbReference type="InterPro" id="IPR010982">
    <property type="entry name" value="Lambda_DNA-bd_dom_sf"/>
</dbReference>
<proteinExistence type="predicted"/>
<dbReference type="SUPFAM" id="SSF47413">
    <property type="entry name" value="lambda repressor-like DNA-binding domains"/>
    <property type="match status" value="1"/>
</dbReference>
<dbReference type="KEGG" id="vzi:G5S32_05175"/>
<dbReference type="Proteomes" id="UP000503003">
    <property type="component" value="Chromosome 1"/>
</dbReference>
<evidence type="ECO:0000256" key="3">
    <source>
        <dbReference type="ARBA" id="ARBA00023163"/>
    </source>
</evidence>
<dbReference type="CDD" id="cd00093">
    <property type="entry name" value="HTH_XRE"/>
    <property type="match status" value="1"/>
</dbReference>
<dbReference type="InterPro" id="IPR001387">
    <property type="entry name" value="Cro/C1-type_HTH"/>
</dbReference>
<dbReference type="Gene3D" id="2.10.109.10">
    <property type="entry name" value="Umud Fragment, subunit A"/>
    <property type="match status" value="1"/>
</dbReference>
<feature type="domain" description="HTH cro/C1-type" evidence="4">
    <location>
        <begin position="48"/>
        <end position="88"/>
    </location>
</feature>
<dbReference type="EMBL" id="CP049331">
    <property type="protein sequence ID" value="QIH41423.1"/>
    <property type="molecule type" value="Genomic_DNA"/>
</dbReference>
<dbReference type="Gene3D" id="1.10.260.40">
    <property type="entry name" value="lambda repressor-like DNA-binding domains"/>
    <property type="match status" value="1"/>
</dbReference>
<evidence type="ECO:0000256" key="2">
    <source>
        <dbReference type="ARBA" id="ARBA00023125"/>
    </source>
</evidence>
<dbReference type="PANTHER" id="PTHR40661:SF2">
    <property type="entry name" value="HTH-TYPE TRANSCRIPTIONAL REGULATOR PRTR"/>
    <property type="match status" value="1"/>
</dbReference>
<dbReference type="PROSITE" id="PS50943">
    <property type="entry name" value="HTH_CROC1"/>
    <property type="match status" value="1"/>
</dbReference>